<organism evidence="2 3">
    <name type="scientific">[Candida] railenensis</name>
    <dbReference type="NCBI Taxonomy" id="45579"/>
    <lineage>
        <taxon>Eukaryota</taxon>
        <taxon>Fungi</taxon>
        <taxon>Dikarya</taxon>
        <taxon>Ascomycota</taxon>
        <taxon>Saccharomycotina</taxon>
        <taxon>Pichiomycetes</taxon>
        <taxon>Debaryomycetaceae</taxon>
        <taxon>Kurtzmaniella</taxon>
    </lineage>
</organism>
<comment type="caution">
    <text evidence="2">The sequence shown here is derived from an EMBL/GenBank/DDBJ whole genome shotgun (WGS) entry which is preliminary data.</text>
</comment>
<sequence>MDNRRIESFEEFFNQIESSSLNDESGPFCPQDLQCISSTSQKYGQDLQNGMGITHSRFHRQRRVSLSFLPFCDLNSTIAIPCCSGLDDKEFDSEDLRKKCESPAKKSETRRGKESKSKHAIVANTRTNTTPHNSTETSIVEKSTAVLAAGPEIHTTDPSLIIGLPESIIDVEQTNIDESDEQICFSLGRNSLILNTSPYEEYRKHSICSMSSVSDTEESEEVDVVASSSNLNPIVPDLFPKMDLDDDEQFMKFNKLPLTPAYVSK</sequence>
<proteinExistence type="predicted"/>
<keyword evidence="3" id="KW-1185">Reference proteome</keyword>
<evidence type="ECO:0000256" key="1">
    <source>
        <dbReference type="SAM" id="MobiDB-lite"/>
    </source>
</evidence>
<evidence type="ECO:0000313" key="2">
    <source>
        <dbReference type="EMBL" id="CAH2354139.1"/>
    </source>
</evidence>
<name>A0A9P0QRF3_9ASCO</name>
<dbReference type="OrthoDB" id="4026700at2759"/>
<feature type="region of interest" description="Disordered" evidence="1">
    <location>
        <begin position="99"/>
        <end position="119"/>
    </location>
</feature>
<evidence type="ECO:0000313" key="3">
    <source>
        <dbReference type="Proteomes" id="UP000837801"/>
    </source>
</evidence>
<accession>A0A9P0QRF3</accession>
<feature type="compositionally biased region" description="Basic and acidic residues" evidence="1">
    <location>
        <begin position="99"/>
        <end position="117"/>
    </location>
</feature>
<protein>
    <submittedName>
        <fullName evidence="2">Uncharacterized protein</fullName>
    </submittedName>
</protein>
<reference evidence="2" key="1">
    <citation type="submission" date="2022-03" db="EMBL/GenBank/DDBJ databases">
        <authorList>
            <person name="Legras J.-L."/>
            <person name="Devillers H."/>
            <person name="Grondin C."/>
        </authorList>
    </citation>
    <scope>NUCLEOTIDE SEQUENCE</scope>
    <source>
        <strain evidence="2">CLIB 1423</strain>
    </source>
</reference>
<dbReference type="AlphaFoldDB" id="A0A9P0QRF3"/>
<gene>
    <name evidence="2" type="ORF">CLIB1423_14S02982</name>
</gene>
<dbReference type="EMBL" id="CAKXYY010000014">
    <property type="protein sequence ID" value="CAH2354139.1"/>
    <property type="molecule type" value="Genomic_DNA"/>
</dbReference>
<dbReference type="Proteomes" id="UP000837801">
    <property type="component" value="Unassembled WGS sequence"/>
</dbReference>